<comment type="caution">
    <text evidence="3">The sequence shown here is derived from an EMBL/GenBank/DDBJ whole genome shotgun (WGS) entry which is preliminary data.</text>
</comment>
<sequence>MDLVHCDALPHADELLYSYQARIRLYFAVRSPKSLIESLYENRSVAASWVYPSHLQKLVDVIPTSTKLSATKLIYQHTLFPLAAFFMPPVRRRQVEALMLSEKDTGSHVLSGYAANKLPKLQYLRYCPVCAEEQRQRYGEVFWLRSHQVPAIQFCYKHNVKLVSCTSIKKGLHRHEFIPASTCNLDTREETSYCEFDKVISIACEKLLNNTEVLISPSFAQWTNYYKQLARSHGFLKGAYVDFEPIKEKINAYWPKAILVRCRLSINNKQTSWLHSIFRKHRKSFSYLEHIVVNAALSQDKFNILECIKMAGAKSKYLRTYDSVSTFSTTSSSNEVKEDKSVWKALLKVYTPKVARRHSAAMYARLYRADRDWLLRINEEHKETRITINNRVDWCKRDLAIVKSLFNVITRIDADLSLPRATKRWLMFQLSNTSTIEKYSHKLPLASMFLSRYAESVSEYQVRRITYQLLNNRHPHITRRWFLLRASGLSEERMTSITRQFLEDLNEMLPTFDFMFPALSTAD</sequence>
<feature type="domain" description="Transposon Tn7 transposition protein TnsD C-terminal" evidence="2">
    <location>
        <begin position="328"/>
        <end position="449"/>
    </location>
</feature>
<proteinExistence type="predicted"/>
<reference evidence="3 4" key="1">
    <citation type="submission" date="2023-10" db="EMBL/GenBank/DDBJ databases">
        <title>Glaciecola aquimarina strain GGW-M5 nov., isolated from a coastal seawater.</title>
        <authorList>
            <person name="Bayburt H."/>
            <person name="Kim J.M."/>
            <person name="Choi B.J."/>
            <person name="Jeon C.O."/>
        </authorList>
    </citation>
    <scope>NUCLEOTIDE SEQUENCE [LARGE SCALE GENOMIC DNA]</scope>
    <source>
        <strain evidence="3 4">KCTC 32108</strain>
    </source>
</reference>
<protein>
    <submittedName>
        <fullName evidence="3">TnsD family Tn7-like transposition protein</fullName>
    </submittedName>
</protein>
<keyword evidence="4" id="KW-1185">Reference proteome</keyword>
<dbReference type="Proteomes" id="UP001247805">
    <property type="component" value="Unassembled WGS sequence"/>
</dbReference>
<dbReference type="Pfam" id="PF06527">
    <property type="entry name" value="TniQ"/>
    <property type="match status" value="1"/>
</dbReference>
<evidence type="ECO:0000313" key="4">
    <source>
        <dbReference type="Proteomes" id="UP001247805"/>
    </source>
</evidence>
<dbReference type="Pfam" id="PF15978">
    <property type="entry name" value="TnsD"/>
    <property type="match status" value="1"/>
</dbReference>
<evidence type="ECO:0000259" key="2">
    <source>
        <dbReference type="Pfam" id="PF15978"/>
    </source>
</evidence>
<gene>
    <name evidence="3" type="ORF">RS130_07320</name>
</gene>
<organism evidence="3 4">
    <name type="scientific">Paraglaciecola aquimarina</name>
    <dbReference type="NCBI Taxonomy" id="1235557"/>
    <lineage>
        <taxon>Bacteria</taxon>
        <taxon>Pseudomonadati</taxon>
        <taxon>Pseudomonadota</taxon>
        <taxon>Gammaproteobacteria</taxon>
        <taxon>Alteromonadales</taxon>
        <taxon>Alteromonadaceae</taxon>
        <taxon>Paraglaciecola</taxon>
    </lineage>
</organism>
<accession>A0ABU3SUX4</accession>
<dbReference type="InterPro" id="IPR032750">
    <property type="entry name" value="TnsD_C"/>
</dbReference>
<evidence type="ECO:0000313" key="3">
    <source>
        <dbReference type="EMBL" id="MDU0353757.1"/>
    </source>
</evidence>
<dbReference type="RefSeq" id="WP_316025407.1">
    <property type="nucleotide sequence ID" value="NZ_JAWDIO010000002.1"/>
</dbReference>
<evidence type="ECO:0000259" key="1">
    <source>
        <dbReference type="Pfam" id="PF06527"/>
    </source>
</evidence>
<name>A0ABU3SUX4_9ALTE</name>
<feature type="domain" description="TniQ" evidence="1">
    <location>
        <begin position="10"/>
        <end position="162"/>
    </location>
</feature>
<dbReference type="InterPro" id="IPR009492">
    <property type="entry name" value="TniQ"/>
</dbReference>
<dbReference type="EMBL" id="JAWDIO010000002">
    <property type="protein sequence ID" value="MDU0353757.1"/>
    <property type="molecule type" value="Genomic_DNA"/>
</dbReference>